<dbReference type="PANTHER" id="PTHR43649">
    <property type="entry name" value="ARABINOSE-BINDING PROTEIN-RELATED"/>
    <property type="match status" value="1"/>
</dbReference>
<feature type="chain" id="PRO_5008711288" evidence="6">
    <location>
        <begin position="28"/>
        <end position="437"/>
    </location>
</feature>
<organism evidence="7 8">
    <name type="scientific">Micromonospora mirobrigensis</name>
    <dbReference type="NCBI Taxonomy" id="262898"/>
    <lineage>
        <taxon>Bacteria</taxon>
        <taxon>Bacillati</taxon>
        <taxon>Actinomycetota</taxon>
        <taxon>Actinomycetes</taxon>
        <taxon>Micromonosporales</taxon>
        <taxon>Micromonosporaceae</taxon>
        <taxon>Micromonospora</taxon>
    </lineage>
</organism>
<dbReference type="Pfam" id="PF01547">
    <property type="entry name" value="SBP_bac_1"/>
    <property type="match status" value="1"/>
</dbReference>
<dbReference type="SUPFAM" id="SSF53850">
    <property type="entry name" value="Periplasmic binding protein-like II"/>
    <property type="match status" value="1"/>
</dbReference>
<dbReference type="InterPro" id="IPR006059">
    <property type="entry name" value="SBP"/>
</dbReference>
<keyword evidence="1" id="KW-1003">Cell membrane</keyword>
<dbReference type="InterPro" id="IPR050490">
    <property type="entry name" value="Bact_solute-bd_prot1"/>
</dbReference>
<proteinExistence type="predicted"/>
<keyword evidence="2 6" id="KW-0732">Signal</keyword>
<dbReference type="STRING" id="262898.GA0070564_11218"/>
<name>A0A1C5AL68_9ACTN</name>
<dbReference type="Proteomes" id="UP000199504">
    <property type="component" value="Unassembled WGS sequence"/>
</dbReference>
<evidence type="ECO:0000256" key="6">
    <source>
        <dbReference type="SAM" id="SignalP"/>
    </source>
</evidence>
<protein>
    <submittedName>
        <fullName evidence="7">Carbohydrate ABC transporter substrate-binding protein, CUT1 family</fullName>
    </submittedName>
</protein>
<dbReference type="Gene3D" id="3.40.190.10">
    <property type="entry name" value="Periplasmic binding protein-like II"/>
    <property type="match status" value="1"/>
</dbReference>
<evidence type="ECO:0000256" key="1">
    <source>
        <dbReference type="ARBA" id="ARBA00022475"/>
    </source>
</evidence>
<sequence>MINSTSAALRRLSALAAVGLTATIALAGCGSGSSGTDGEEFTYWSMWQQTEPQAKVLQGAIDGFTKDTNIKVNVEWQGREVLTKLVPTLRTGAKADLVDQSLNAIGANLVLPNQYADLSPAYEQKVDGEDVKVSDVIPEKYRRYLTGGDGKPFMVPYEVASEAIWFDAAKYPKLAEKPPATWEQFVQVLDDLKKSGIAPLALDADNPGAAAYWPQSLLIRALGPDGYRDLATDKTGAKWDDPKVKQAVDELEKLVKGGYFVKGYDASQYPAQQNAWAQGKAALLLQGSWVPSETKGTVAPGFRFDSFDFPTFDGGSDAVPVNFFGFAIPKSAKHAAPAQKFIAYFLNKSRLTPIATQAANITPRADIEAPKELATLKKSFETKDVFATSAGVPLVAGDLLSNVWRPAYQSLMQGESTGAQFLVDVKSKQADYWKSHG</sequence>
<evidence type="ECO:0000256" key="3">
    <source>
        <dbReference type="ARBA" id="ARBA00023136"/>
    </source>
</evidence>
<keyword evidence="8" id="KW-1185">Reference proteome</keyword>
<keyword evidence="3" id="KW-0472">Membrane</keyword>
<dbReference type="RefSeq" id="WP_091615284.1">
    <property type="nucleotide sequence ID" value="NZ_FMCX01000012.1"/>
</dbReference>
<dbReference type="EMBL" id="FMCX01000012">
    <property type="protein sequence ID" value="SCF45744.1"/>
    <property type="molecule type" value="Genomic_DNA"/>
</dbReference>
<evidence type="ECO:0000313" key="8">
    <source>
        <dbReference type="Proteomes" id="UP000199504"/>
    </source>
</evidence>
<dbReference type="AlphaFoldDB" id="A0A1C5AL68"/>
<dbReference type="PANTHER" id="PTHR43649:SF33">
    <property type="entry name" value="POLYGALACTURONAN_RHAMNOGALACTURONAN-BINDING PROTEIN YTCQ"/>
    <property type="match status" value="1"/>
</dbReference>
<accession>A0A1C5AL68</accession>
<evidence type="ECO:0000256" key="2">
    <source>
        <dbReference type="ARBA" id="ARBA00022729"/>
    </source>
</evidence>
<reference evidence="8" key="1">
    <citation type="submission" date="2016-06" db="EMBL/GenBank/DDBJ databases">
        <authorList>
            <person name="Varghese N."/>
            <person name="Submissions Spin"/>
        </authorList>
    </citation>
    <scope>NUCLEOTIDE SEQUENCE [LARGE SCALE GENOMIC DNA]</scope>
    <source>
        <strain evidence="8">DSM 44830</strain>
    </source>
</reference>
<feature type="signal peptide" evidence="6">
    <location>
        <begin position="1"/>
        <end position="27"/>
    </location>
</feature>
<gene>
    <name evidence="7" type="ORF">GA0070564_11218</name>
</gene>
<keyword evidence="5" id="KW-0449">Lipoprotein</keyword>
<evidence type="ECO:0000256" key="5">
    <source>
        <dbReference type="ARBA" id="ARBA00023288"/>
    </source>
</evidence>
<keyword evidence="4" id="KW-0564">Palmitate</keyword>
<evidence type="ECO:0000256" key="4">
    <source>
        <dbReference type="ARBA" id="ARBA00023139"/>
    </source>
</evidence>
<evidence type="ECO:0000313" key="7">
    <source>
        <dbReference type="EMBL" id="SCF45744.1"/>
    </source>
</evidence>
<dbReference type="OrthoDB" id="8317736at2"/>